<dbReference type="AlphaFoldDB" id="A0A5B8XE34"/>
<evidence type="ECO:0000256" key="6">
    <source>
        <dbReference type="ARBA" id="ARBA00023170"/>
    </source>
</evidence>
<evidence type="ECO:0000256" key="1">
    <source>
        <dbReference type="ARBA" id="ARBA00004413"/>
    </source>
</evidence>
<dbReference type="SUPFAM" id="SSF52540">
    <property type="entry name" value="P-loop containing nucleoside triphosphate hydrolases"/>
    <property type="match status" value="1"/>
</dbReference>
<feature type="domain" description="SRP54-type proteins GTP-binding" evidence="7">
    <location>
        <begin position="81"/>
        <end position="283"/>
    </location>
</feature>
<dbReference type="GO" id="GO:0005886">
    <property type="term" value="C:plasma membrane"/>
    <property type="evidence" value="ECO:0007669"/>
    <property type="project" value="UniProtKB-SubCell"/>
</dbReference>
<reference evidence="8 9" key="1">
    <citation type="journal article" date="2019" name="ISME J.">
        <title>Deianiraea, an extracellular bacterium associated with the ciliate Paramecium, suggests an alternative scenario for the evolution of Rickettsiales.</title>
        <authorList>
            <person name="Castelli M."/>
            <person name="Sabaneyeva E."/>
            <person name="Lanzoni O."/>
            <person name="Lebedeva N."/>
            <person name="Floriano A.M."/>
            <person name="Gaiarsa S."/>
            <person name="Benken K."/>
            <person name="Modeo L."/>
            <person name="Bandi C."/>
            <person name="Potekhin A."/>
            <person name="Sassera D."/>
            <person name="Petroni G."/>
        </authorList>
    </citation>
    <scope>NUCLEOTIDE SEQUENCE [LARGE SCALE GENOMIC DNA]</scope>
    <source>
        <strain evidence="8">CyL4-1</strain>
    </source>
</reference>
<dbReference type="InterPro" id="IPR042101">
    <property type="entry name" value="SRP54_N_sf"/>
</dbReference>
<dbReference type="GO" id="GO:0006614">
    <property type="term" value="P:SRP-dependent cotranslational protein targeting to membrane"/>
    <property type="evidence" value="ECO:0007669"/>
    <property type="project" value="InterPro"/>
</dbReference>
<dbReference type="Proteomes" id="UP000321934">
    <property type="component" value="Chromosome"/>
</dbReference>
<evidence type="ECO:0000313" key="9">
    <source>
        <dbReference type="Proteomes" id="UP000321934"/>
    </source>
</evidence>
<dbReference type="SMART" id="SM00962">
    <property type="entry name" value="SRP54"/>
    <property type="match status" value="1"/>
</dbReference>
<name>A0A5B8XE34_9RICK</name>
<keyword evidence="5" id="KW-0472">Membrane</keyword>
<protein>
    <submittedName>
        <fullName evidence="8">Signal recognition particle protein</fullName>
    </submittedName>
</protein>
<evidence type="ECO:0000256" key="3">
    <source>
        <dbReference type="ARBA" id="ARBA00022741"/>
    </source>
</evidence>
<dbReference type="EMBL" id="CP029077">
    <property type="protein sequence ID" value="QED23572.1"/>
    <property type="molecule type" value="Genomic_DNA"/>
</dbReference>
<comment type="similarity">
    <text evidence="2">Belongs to the GTP-binding SRP family.</text>
</comment>
<dbReference type="PANTHER" id="PTHR43134">
    <property type="entry name" value="SIGNAL RECOGNITION PARTICLE RECEPTOR SUBUNIT ALPHA"/>
    <property type="match status" value="1"/>
</dbReference>
<evidence type="ECO:0000256" key="2">
    <source>
        <dbReference type="ARBA" id="ARBA00008531"/>
    </source>
</evidence>
<dbReference type="Gene3D" id="1.20.120.140">
    <property type="entry name" value="Signal recognition particle SRP54, nucleotide-binding domain"/>
    <property type="match status" value="1"/>
</dbReference>
<dbReference type="InterPro" id="IPR000897">
    <property type="entry name" value="SRP54_GTPase_dom"/>
</dbReference>
<dbReference type="InterPro" id="IPR027417">
    <property type="entry name" value="P-loop_NTPase"/>
</dbReference>
<evidence type="ECO:0000259" key="7">
    <source>
        <dbReference type="SMART" id="SM00962"/>
    </source>
</evidence>
<dbReference type="Gene3D" id="3.40.50.300">
    <property type="entry name" value="P-loop containing nucleotide triphosphate hydrolases"/>
    <property type="match status" value="1"/>
</dbReference>
<proteinExistence type="inferred from homology"/>
<sequence length="292" mass="32419">MSFRGVNFLNFNKDGIIDEKRVINLLLNKQLEHSLIEKIKGDLSLMKIKSSSAIEKIVKQNIVEYLRGCIKSFEIDTVSYPHVIALIGVNGSGKTTTSFKMANLLTNLEYKTSLVSCDIVRPGALFQFNELCKKVAVDADYKKKGEKIFNFIEKKINFAIENKYDIFVLDTPGIVVGNKATLDYVSEIIGSVKDLIGKDRSFSTIFIADANLGGDIMSQIMFLKNTVKIDGIFISKFETTSKIGQILKAAKTFKIPITGIGNGISVTKIDKITPDDLSNMIFNVKELGNEAH</sequence>
<dbReference type="GO" id="GO:0003924">
    <property type="term" value="F:GTPase activity"/>
    <property type="evidence" value="ECO:0007669"/>
    <property type="project" value="TreeGrafter"/>
</dbReference>
<keyword evidence="4" id="KW-0342">GTP-binding</keyword>
<accession>A0A5B8XE34</accession>
<evidence type="ECO:0000256" key="5">
    <source>
        <dbReference type="ARBA" id="ARBA00023136"/>
    </source>
</evidence>
<dbReference type="RefSeq" id="WP_146820839.1">
    <property type="nucleotide sequence ID" value="NZ_CP029077.1"/>
</dbReference>
<dbReference type="GO" id="GO:0005047">
    <property type="term" value="F:signal recognition particle binding"/>
    <property type="evidence" value="ECO:0007669"/>
    <property type="project" value="TreeGrafter"/>
</dbReference>
<dbReference type="OrthoDB" id="9804720at2"/>
<dbReference type="Pfam" id="PF00448">
    <property type="entry name" value="SRP54"/>
    <property type="match status" value="1"/>
</dbReference>
<keyword evidence="9" id="KW-1185">Reference proteome</keyword>
<comment type="subcellular location">
    <subcellularLocation>
        <location evidence="1">Cell membrane</location>
        <topology evidence="1">Peripheral membrane protein</topology>
        <orientation evidence="1">Cytoplasmic side</orientation>
    </subcellularLocation>
</comment>
<evidence type="ECO:0000313" key="8">
    <source>
        <dbReference type="EMBL" id="QED23572.1"/>
    </source>
</evidence>
<evidence type="ECO:0000256" key="4">
    <source>
        <dbReference type="ARBA" id="ARBA00023134"/>
    </source>
</evidence>
<dbReference type="PANTHER" id="PTHR43134:SF1">
    <property type="entry name" value="SIGNAL RECOGNITION PARTICLE RECEPTOR SUBUNIT ALPHA"/>
    <property type="match status" value="1"/>
</dbReference>
<keyword evidence="3" id="KW-0547">Nucleotide-binding</keyword>
<dbReference type="GO" id="GO:0005525">
    <property type="term" value="F:GTP binding"/>
    <property type="evidence" value="ECO:0007669"/>
    <property type="project" value="UniProtKB-KW"/>
</dbReference>
<organism evidence="8 9">
    <name type="scientific">Candidatus Deianiraea vastatrix</name>
    <dbReference type="NCBI Taxonomy" id="2163644"/>
    <lineage>
        <taxon>Bacteria</taxon>
        <taxon>Pseudomonadati</taxon>
        <taxon>Pseudomonadota</taxon>
        <taxon>Alphaproteobacteria</taxon>
        <taxon>Rickettsiales</taxon>
        <taxon>Candidatus Deianiraeaceae</taxon>
        <taxon>Candidatus Deianiraea</taxon>
    </lineage>
</organism>
<keyword evidence="6" id="KW-0675">Receptor</keyword>
<gene>
    <name evidence="8" type="ORF">Deia_00784</name>
</gene>